<proteinExistence type="predicted"/>
<dbReference type="Pfam" id="PF01584">
    <property type="entry name" value="CheW"/>
    <property type="match status" value="1"/>
</dbReference>
<feature type="domain" description="CheW-like" evidence="1">
    <location>
        <begin position="7"/>
        <end position="148"/>
    </location>
</feature>
<dbReference type="Gene3D" id="2.30.30.40">
    <property type="entry name" value="SH3 Domains"/>
    <property type="match status" value="1"/>
</dbReference>
<sequence>MADQEENMKVILFEMNSETYGVPVEQVLSIEKVDNITRLPKAAPFIEGVMNLRGLIIPVVDVRQRFQMGDSELTNESRIIVVDVEEMNVGLLVDASKEVLDIETSKIEKAPEMIGGPSANYLNGVAQIGEDRLLLLLNLNQVLNQDDVADLQKIEG</sequence>
<dbReference type="PANTHER" id="PTHR22617">
    <property type="entry name" value="CHEMOTAXIS SENSOR HISTIDINE KINASE-RELATED"/>
    <property type="match status" value="1"/>
</dbReference>
<accession>A0ABW5S805</accession>
<dbReference type="RefSeq" id="WP_253061480.1">
    <property type="nucleotide sequence ID" value="NZ_JAMXWM010000009.1"/>
</dbReference>
<comment type="caution">
    <text evidence="2">The sequence shown here is derived from an EMBL/GenBank/DDBJ whole genome shotgun (WGS) entry which is preliminary data.</text>
</comment>
<dbReference type="InterPro" id="IPR002545">
    <property type="entry name" value="CheW-lke_dom"/>
</dbReference>
<organism evidence="2 3">
    <name type="scientific">Sporolactobacillus shoreicorticis</name>
    <dbReference type="NCBI Taxonomy" id="1923877"/>
    <lineage>
        <taxon>Bacteria</taxon>
        <taxon>Bacillati</taxon>
        <taxon>Bacillota</taxon>
        <taxon>Bacilli</taxon>
        <taxon>Bacillales</taxon>
        <taxon>Sporolactobacillaceae</taxon>
        <taxon>Sporolactobacillus</taxon>
    </lineage>
</organism>
<evidence type="ECO:0000313" key="3">
    <source>
        <dbReference type="Proteomes" id="UP001597399"/>
    </source>
</evidence>
<dbReference type="InterPro" id="IPR039315">
    <property type="entry name" value="CheW"/>
</dbReference>
<protein>
    <submittedName>
        <fullName evidence="2">Chemotaxis protein CheW</fullName>
    </submittedName>
</protein>
<dbReference type="SUPFAM" id="SSF50341">
    <property type="entry name" value="CheW-like"/>
    <property type="match status" value="1"/>
</dbReference>
<keyword evidence="3" id="KW-1185">Reference proteome</keyword>
<dbReference type="Gene3D" id="2.40.50.180">
    <property type="entry name" value="CheA-289, Domain 4"/>
    <property type="match status" value="1"/>
</dbReference>
<dbReference type="InterPro" id="IPR036061">
    <property type="entry name" value="CheW-like_dom_sf"/>
</dbReference>
<evidence type="ECO:0000313" key="2">
    <source>
        <dbReference type="EMBL" id="MFD2695920.1"/>
    </source>
</evidence>
<dbReference type="SMART" id="SM00260">
    <property type="entry name" value="CheW"/>
    <property type="match status" value="1"/>
</dbReference>
<dbReference type="PROSITE" id="PS50851">
    <property type="entry name" value="CHEW"/>
    <property type="match status" value="1"/>
</dbReference>
<reference evidence="3" key="1">
    <citation type="journal article" date="2019" name="Int. J. Syst. Evol. Microbiol.">
        <title>The Global Catalogue of Microorganisms (GCM) 10K type strain sequencing project: providing services to taxonomists for standard genome sequencing and annotation.</title>
        <authorList>
            <consortium name="The Broad Institute Genomics Platform"/>
            <consortium name="The Broad Institute Genome Sequencing Center for Infectious Disease"/>
            <person name="Wu L."/>
            <person name="Ma J."/>
        </authorList>
    </citation>
    <scope>NUCLEOTIDE SEQUENCE [LARGE SCALE GENOMIC DNA]</scope>
    <source>
        <strain evidence="3">TISTR 2466</strain>
    </source>
</reference>
<dbReference type="PANTHER" id="PTHR22617:SF23">
    <property type="entry name" value="CHEMOTAXIS PROTEIN CHEW"/>
    <property type="match status" value="1"/>
</dbReference>
<evidence type="ECO:0000259" key="1">
    <source>
        <dbReference type="PROSITE" id="PS50851"/>
    </source>
</evidence>
<name>A0ABW5S805_9BACL</name>
<gene>
    <name evidence="2" type="ORF">ACFSUE_20140</name>
</gene>
<dbReference type="Proteomes" id="UP001597399">
    <property type="component" value="Unassembled WGS sequence"/>
</dbReference>
<dbReference type="EMBL" id="JBHUMQ010000056">
    <property type="protein sequence ID" value="MFD2695920.1"/>
    <property type="molecule type" value="Genomic_DNA"/>
</dbReference>